<dbReference type="EMBL" id="JAVXUP010000992">
    <property type="protein sequence ID" value="KAK3017566.1"/>
    <property type="molecule type" value="Genomic_DNA"/>
</dbReference>
<dbReference type="Pfam" id="PF08590">
    <property type="entry name" value="DUF1771"/>
    <property type="match status" value="1"/>
</dbReference>
<evidence type="ECO:0000259" key="2">
    <source>
        <dbReference type="SMART" id="SM01162"/>
    </source>
</evidence>
<dbReference type="Proteomes" id="UP001188597">
    <property type="component" value="Unassembled WGS sequence"/>
</dbReference>
<feature type="region of interest" description="Disordered" evidence="1">
    <location>
        <begin position="114"/>
        <end position="139"/>
    </location>
</feature>
<gene>
    <name evidence="3" type="ORF">RJ639_006633</name>
</gene>
<feature type="region of interest" description="Disordered" evidence="1">
    <location>
        <begin position="1"/>
        <end position="25"/>
    </location>
</feature>
<dbReference type="PANTHER" id="PTHR47872:SF1">
    <property type="entry name" value="NUCLEAR RNA EXPORT FACTOR SDE5-RELATED"/>
    <property type="match status" value="1"/>
</dbReference>
<dbReference type="SMART" id="SM01162">
    <property type="entry name" value="DUF1771"/>
    <property type="match status" value="1"/>
</dbReference>
<protein>
    <recommendedName>
        <fullName evidence="2">DUF1771 domain-containing protein</fullName>
    </recommendedName>
</protein>
<feature type="domain" description="DUF1771" evidence="2">
    <location>
        <begin position="377"/>
        <end position="442"/>
    </location>
</feature>
<proteinExistence type="predicted"/>
<dbReference type="PANTHER" id="PTHR47872">
    <property type="entry name" value="NUCLEAR RNA EXPORT FACTOR SDE5-RELATED"/>
    <property type="match status" value="1"/>
</dbReference>
<sequence>MLQPQSQGKSGETWEDNPIGPPVSIDPNMEIKVKAEVPRAAPVLYVYQDLPSMKMEVLHSGISYSNDDKRNLEQLLETFGSMVSLEDIASAYCQAGRDVYMAGEILCKPHRSISSTSTSAFNDELEDGSASSDWSSDNVPGKSYLDNNSTLTRSKMRSASMGVVSGVIAREYAKPRLSTNDAHGTTKPLKLKSSDFPTSVIWGEEGAPDAAVRSETMHKDVEDFLFTMLGDGFRLDINSMEKLLDISAFTLEKSDDVLSIAAQKSIENLQDAESLSSSGKLKHGHTAGSSNASFIARSESGVTKRERDIYNLQKEVLESLFSVPGRVEEAPKRKLPVKEGSRMRFGQAVTKPLIDIPTTRRTVTVTSQVSEDEIEDSFEDLRKAVKEYWVTMKEYYEAAINAFAEGDQARAYKLLGEGQFFMNKAREADEKSAQKLLEARNDEDVMSLDLLDHGPREALRLVKFHLTSLCGIPSISYLKLIVGSNDNDTKEEARKRLASNSFMNDIMDPDSEATGEALNKVDRGREWPDYDDAKNSGHKTFLAEKIYTGEEDEVQAREQGKKREHQIISQDIASSKPLLLNIILALRTDVAIRIRRTMAIDDRMATIITTVMRTAAARI</sequence>
<feature type="compositionally biased region" description="Polar residues" evidence="1">
    <location>
        <begin position="1"/>
        <end position="10"/>
    </location>
</feature>
<comment type="caution">
    <text evidence="3">The sequence shown here is derived from an EMBL/GenBank/DDBJ whole genome shotgun (WGS) entry which is preliminary data.</text>
</comment>
<evidence type="ECO:0000313" key="3">
    <source>
        <dbReference type="EMBL" id="KAK3017566.1"/>
    </source>
</evidence>
<dbReference type="AlphaFoldDB" id="A0AA89AZY6"/>
<dbReference type="InterPro" id="IPR056254">
    <property type="entry name" value="At5g58720/SDE5-like_UBA-like"/>
</dbReference>
<dbReference type="Pfam" id="PF24767">
    <property type="entry name" value="UBA_At5g58720"/>
    <property type="match status" value="1"/>
</dbReference>
<keyword evidence="4" id="KW-1185">Reference proteome</keyword>
<evidence type="ECO:0000313" key="4">
    <source>
        <dbReference type="Proteomes" id="UP001188597"/>
    </source>
</evidence>
<accession>A0AA89AZY6</accession>
<dbReference type="InterPro" id="IPR013899">
    <property type="entry name" value="DUF1771"/>
</dbReference>
<evidence type="ECO:0000256" key="1">
    <source>
        <dbReference type="SAM" id="MobiDB-lite"/>
    </source>
</evidence>
<organism evidence="3 4">
    <name type="scientific">Escallonia herrerae</name>
    <dbReference type="NCBI Taxonomy" id="1293975"/>
    <lineage>
        <taxon>Eukaryota</taxon>
        <taxon>Viridiplantae</taxon>
        <taxon>Streptophyta</taxon>
        <taxon>Embryophyta</taxon>
        <taxon>Tracheophyta</taxon>
        <taxon>Spermatophyta</taxon>
        <taxon>Magnoliopsida</taxon>
        <taxon>eudicotyledons</taxon>
        <taxon>Gunneridae</taxon>
        <taxon>Pentapetalae</taxon>
        <taxon>asterids</taxon>
        <taxon>campanulids</taxon>
        <taxon>Escalloniales</taxon>
        <taxon>Escalloniaceae</taxon>
        <taxon>Escallonia</taxon>
    </lineage>
</organism>
<reference evidence="3" key="1">
    <citation type="submission" date="2022-12" db="EMBL/GenBank/DDBJ databases">
        <title>Draft genome assemblies for two species of Escallonia (Escalloniales).</title>
        <authorList>
            <person name="Chanderbali A."/>
            <person name="Dervinis C."/>
            <person name="Anghel I."/>
            <person name="Soltis D."/>
            <person name="Soltis P."/>
            <person name="Zapata F."/>
        </authorList>
    </citation>
    <scope>NUCLEOTIDE SEQUENCE</scope>
    <source>
        <strain evidence="3">UCBG64.0493</strain>
        <tissue evidence="3">Leaf</tissue>
    </source>
</reference>
<feature type="compositionally biased region" description="Polar residues" evidence="1">
    <location>
        <begin position="129"/>
        <end position="138"/>
    </location>
</feature>
<name>A0AA89AZY6_9ASTE</name>